<feature type="region of interest" description="Disordered" evidence="1">
    <location>
        <begin position="58"/>
        <end position="80"/>
    </location>
</feature>
<sequence length="80" mass="8612">MSQSASSQRFVSLNLSHIQSGHILERNKVWSNKTLLQTIMMLALDTVALGNIGLPNAAKWPPEAERGGATNLPATKSQAL</sequence>
<dbReference type="EMBL" id="WNTK01011684">
    <property type="protein sequence ID" value="KAG9462372.1"/>
    <property type="molecule type" value="Genomic_DNA"/>
</dbReference>
<evidence type="ECO:0000256" key="1">
    <source>
        <dbReference type="SAM" id="MobiDB-lite"/>
    </source>
</evidence>
<evidence type="ECO:0000313" key="2">
    <source>
        <dbReference type="EMBL" id="KAG9462372.1"/>
    </source>
</evidence>
<keyword evidence="3" id="KW-1185">Reference proteome</keyword>
<dbReference type="AlphaFoldDB" id="A0A8J6E738"/>
<protein>
    <submittedName>
        <fullName evidence="2">Uncharacterized protein</fullName>
    </submittedName>
</protein>
<reference evidence="2" key="1">
    <citation type="thesis" date="2020" institute="ProQuest LLC" country="789 East Eisenhower Parkway, Ann Arbor, MI, USA">
        <title>Comparative Genomics and Chromosome Evolution.</title>
        <authorList>
            <person name="Mudd A.B."/>
        </authorList>
    </citation>
    <scope>NUCLEOTIDE SEQUENCE</scope>
    <source>
        <strain evidence="2">HN-11 Male</strain>
        <tissue evidence="2">Kidney and liver</tissue>
    </source>
</reference>
<evidence type="ECO:0000313" key="3">
    <source>
        <dbReference type="Proteomes" id="UP000770717"/>
    </source>
</evidence>
<proteinExistence type="predicted"/>
<accession>A0A8J6E738</accession>
<name>A0A8J6E738_ELECQ</name>
<organism evidence="2 3">
    <name type="scientific">Eleutherodactylus coqui</name>
    <name type="common">Puerto Rican coqui</name>
    <dbReference type="NCBI Taxonomy" id="57060"/>
    <lineage>
        <taxon>Eukaryota</taxon>
        <taxon>Metazoa</taxon>
        <taxon>Chordata</taxon>
        <taxon>Craniata</taxon>
        <taxon>Vertebrata</taxon>
        <taxon>Euteleostomi</taxon>
        <taxon>Amphibia</taxon>
        <taxon>Batrachia</taxon>
        <taxon>Anura</taxon>
        <taxon>Neobatrachia</taxon>
        <taxon>Hyloidea</taxon>
        <taxon>Eleutherodactylidae</taxon>
        <taxon>Eleutherodactylinae</taxon>
        <taxon>Eleutherodactylus</taxon>
        <taxon>Eleutherodactylus</taxon>
    </lineage>
</organism>
<dbReference type="Proteomes" id="UP000770717">
    <property type="component" value="Unassembled WGS sequence"/>
</dbReference>
<comment type="caution">
    <text evidence="2">The sequence shown here is derived from an EMBL/GenBank/DDBJ whole genome shotgun (WGS) entry which is preliminary data.</text>
</comment>
<gene>
    <name evidence="2" type="ORF">GDO78_014248</name>
</gene>